<sequence length="245" mass="28519">MSPKFKKRYYTISFFILFFACFSMFGVYMLIKSKDTDHLDLKFTDRIAFYINEDESVSIGEYLLYAASITQSTQKDYGKDVWNENVTLDDGSRVTFEDYMKRQIIEQIRMTKSLCLKANSYGISLTKEEEKTISSDAQRYLNSISKYNVGDVGIDLSTVLKVYQENAVSEKVYTHILKSYKRTGNMDEESYGKMKLEYFQDQYENISKEFSKNWDYSTYVNHALLSTLSLEGNAKIDTKGDNEDD</sequence>
<evidence type="ECO:0000256" key="1">
    <source>
        <dbReference type="SAM" id="Phobius"/>
    </source>
</evidence>
<accession>A0A3N1XYR9</accession>
<evidence type="ECO:0008006" key="4">
    <source>
        <dbReference type="Google" id="ProtNLM"/>
    </source>
</evidence>
<name>A0A3N1XYR9_9FIRM</name>
<dbReference type="Proteomes" id="UP000273083">
    <property type="component" value="Unassembled WGS sequence"/>
</dbReference>
<protein>
    <recommendedName>
        <fullName evidence="4">SurA-like protein</fullName>
    </recommendedName>
</protein>
<evidence type="ECO:0000313" key="3">
    <source>
        <dbReference type="Proteomes" id="UP000273083"/>
    </source>
</evidence>
<reference evidence="2 3" key="1">
    <citation type="submission" date="2018-11" db="EMBL/GenBank/DDBJ databases">
        <title>Genomic Encyclopedia of Type Strains, Phase IV (KMG-IV): sequencing the most valuable type-strain genomes for metagenomic binning, comparative biology and taxonomic classification.</title>
        <authorList>
            <person name="Goeker M."/>
        </authorList>
    </citation>
    <scope>NUCLEOTIDE SEQUENCE [LARGE SCALE GENOMIC DNA]</scope>
    <source>
        <strain evidence="2 3">DSM 26537</strain>
    </source>
</reference>
<evidence type="ECO:0000313" key="2">
    <source>
        <dbReference type="EMBL" id="ROR31730.1"/>
    </source>
</evidence>
<dbReference type="AlphaFoldDB" id="A0A3N1XYR9"/>
<dbReference type="RefSeq" id="WP_123607819.1">
    <property type="nucleotide sequence ID" value="NZ_RJVG01000001.1"/>
</dbReference>
<dbReference type="OrthoDB" id="14196at2"/>
<proteinExistence type="predicted"/>
<keyword evidence="1" id="KW-0812">Transmembrane</keyword>
<dbReference type="PROSITE" id="PS51257">
    <property type="entry name" value="PROKAR_LIPOPROTEIN"/>
    <property type="match status" value="1"/>
</dbReference>
<keyword evidence="3" id="KW-1185">Reference proteome</keyword>
<feature type="transmembrane region" description="Helical" evidence="1">
    <location>
        <begin position="12"/>
        <end position="31"/>
    </location>
</feature>
<gene>
    <name evidence="2" type="ORF">EDD66_101348</name>
</gene>
<comment type="caution">
    <text evidence="2">The sequence shown here is derived from an EMBL/GenBank/DDBJ whole genome shotgun (WGS) entry which is preliminary data.</text>
</comment>
<keyword evidence="1" id="KW-0472">Membrane</keyword>
<dbReference type="EMBL" id="RJVG01000001">
    <property type="protein sequence ID" value="ROR31730.1"/>
    <property type="molecule type" value="Genomic_DNA"/>
</dbReference>
<organism evidence="2 3">
    <name type="scientific">Mobilisporobacter senegalensis</name>
    <dbReference type="NCBI Taxonomy" id="1329262"/>
    <lineage>
        <taxon>Bacteria</taxon>
        <taxon>Bacillati</taxon>
        <taxon>Bacillota</taxon>
        <taxon>Clostridia</taxon>
        <taxon>Lachnospirales</taxon>
        <taxon>Lachnospiraceae</taxon>
        <taxon>Mobilisporobacter</taxon>
    </lineage>
</organism>
<keyword evidence="1" id="KW-1133">Transmembrane helix</keyword>